<accession>A0A5K7X7X0</accession>
<name>A0A5K7X7X0_9BACT</name>
<evidence type="ECO:0000313" key="1">
    <source>
        <dbReference type="EMBL" id="BBO30841.1"/>
    </source>
</evidence>
<protein>
    <submittedName>
        <fullName evidence="1">Uncharacterized protein</fullName>
    </submittedName>
</protein>
<dbReference type="EMBL" id="AP021861">
    <property type="protein sequence ID" value="BBO30841.1"/>
    <property type="molecule type" value="Genomic_DNA"/>
</dbReference>
<gene>
    <name evidence="1" type="ORF">PLANPX_0453</name>
</gene>
<organism evidence="1 2">
    <name type="scientific">Lacipirellula parvula</name>
    <dbReference type="NCBI Taxonomy" id="2650471"/>
    <lineage>
        <taxon>Bacteria</taxon>
        <taxon>Pseudomonadati</taxon>
        <taxon>Planctomycetota</taxon>
        <taxon>Planctomycetia</taxon>
        <taxon>Pirellulales</taxon>
        <taxon>Lacipirellulaceae</taxon>
        <taxon>Lacipirellula</taxon>
    </lineage>
</organism>
<keyword evidence="2" id="KW-1185">Reference proteome</keyword>
<proteinExistence type="predicted"/>
<dbReference type="Proteomes" id="UP000326837">
    <property type="component" value="Chromosome"/>
</dbReference>
<dbReference type="KEGG" id="lpav:PLANPX_0453"/>
<dbReference type="AlphaFoldDB" id="A0A5K7X7X0"/>
<sequence length="54" mass="6305">MRGMRIRFNVRWLLLLMAIAACFLTLNVLADRWFSKPFRDFYFPQKPAAGASVP</sequence>
<dbReference type="PROSITE" id="PS51257">
    <property type="entry name" value="PROKAR_LIPOPROTEIN"/>
    <property type="match status" value="1"/>
</dbReference>
<reference evidence="2" key="1">
    <citation type="submission" date="2019-10" db="EMBL/GenBank/DDBJ databases">
        <title>Lacipirellula parvula gen. nov., sp. nov., representing a lineage of planctomycetes widespread in freshwater anoxic habitats, and description of the family Lacipirellulaceae.</title>
        <authorList>
            <person name="Dedysh S.N."/>
            <person name="Kulichevskaya I.S."/>
            <person name="Beletsky A.V."/>
            <person name="Rakitin A.L."/>
            <person name="Mardanov A.V."/>
            <person name="Ivanova A.A."/>
            <person name="Saltykova V.X."/>
            <person name="Rijpstra W.I.C."/>
            <person name="Sinninghe Damste J.S."/>
            <person name="Ravin N.V."/>
        </authorList>
    </citation>
    <scope>NUCLEOTIDE SEQUENCE [LARGE SCALE GENOMIC DNA]</scope>
    <source>
        <strain evidence="2">PX69</strain>
    </source>
</reference>
<evidence type="ECO:0000313" key="2">
    <source>
        <dbReference type="Proteomes" id="UP000326837"/>
    </source>
</evidence>